<dbReference type="PANTHER" id="PTHR30267:SF2">
    <property type="entry name" value="PROTEIN PRKA"/>
    <property type="match status" value="1"/>
</dbReference>
<sequence>MPESHPTTIRELRQTEYRVVPVRAELRRNLMRRLAAGDALFSGILGYEESVVPQLENAILAGQDLILLGERGQAKSRLLRGLIDLLDDAIPAIAGCEINDDPYQPLCRRCRQLVAEQGDDTQVSWLAPEKRYSEKLATPDTSIADLIGEVDPIRVAEGRYLSDEMTIHYGLIPRTHRGIFAINELPDLAERIQVGLLNIIEERDVQIRGYRLRLPLDVFVVATANPEDYTNRGRIITPLKDRFGAQIRTHYPRTIEHEIAIVDQEATTFDDMPVPVHVPQYMKEIVAEFTQLARRHPQVNQRSGVSVRMSIANQENLAGNALRRALRTGEKEAVARISDLSALTSSSAGKLELETLDDGDDSQLLDKMLHAACNNVFRRHFTAAQFADLLQRFDHGGFTVEVGEGLSASAYAAALGELPGIDAATEKLGESGTAASRAAVLEFILEGLHRGKRLNKTEMDGTAVYGG</sequence>
<comment type="caution">
    <text evidence="1">The sequence shown here is derived from an EMBL/GenBank/DDBJ whole genome shotgun (WGS) entry which is preliminary data.</text>
</comment>
<dbReference type="EMBL" id="JAEKNN010000010">
    <property type="protein sequence ID" value="MBJ7608324.1"/>
    <property type="molecule type" value="Genomic_DNA"/>
</dbReference>
<accession>A0A934KDE2</accession>
<evidence type="ECO:0000313" key="2">
    <source>
        <dbReference type="Proteomes" id="UP000614410"/>
    </source>
</evidence>
<proteinExistence type="predicted"/>
<dbReference type="Proteomes" id="UP000614410">
    <property type="component" value="Unassembled WGS sequence"/>
</dbReference>
<reference evidence="1 2" key="1">
    <citation type="submission" date="2020-10" db="EMBL/GenBank/DDBJ databases">
        <title>Ca. Dormibacterota MAGs.</title>
        <authorList>
            <person name="Montgomery K."/>
        </authorList>
    </citation>
    <scope>NUCLEOTIDE SEQUENCE [LARGE SCALE GENOMIC DNA]</scope>
    <source>
        <strain evidence="1">Mitchell_Peninsula_5</strain>
    </source>
</reference>
<dbReference type="PANTHER" id="PTHR30267">
    <property type="entry name" value="PROTEIN KINASE PRKA"/>
    <property type="match status" value="1"/>
</dbReference>
<gene>
    <name evidence="1" type="ORF">JF887_02675</name>
</gene>
<dbReference type="FunFam" id="3.40.50.300:FF:000841">
    <property type="entry name" value="Magnesium protoporphyrin chelatase"/>
    <property type="match status" value="1"/>
</dbReference>
<dbReference type="Gene3D" id="3.40.50.300">
    <property type="entry name" value="P-loop containing nucleotide triphosphate hydrolases"/>
    <property type="match status" value="1"/>
</dbReference>
<dbReference type="GO" id="GO:0004672">
    <property type="term" value="F:protein kinase activity"/>
    <property type="evidence" value="ECO:0007669"/>
    <property type="project" value="TreeGrafter"/>
</dbReference>
<dbReference type="SUPFAM" id="SSF52540">
    <property type="entry name" value="P-loop containing nucleoside triphosphate hydrolases"/>
    <property type="match status" value="1"/>
</dbReference>
<name>A0A934KDE2_9BACT</name>
<dbReference type="AlphaFoldDB" id="A0A934KDE2"/>
<organism evidence="1 2">
    <name type="scientific">Candidatus Amunia macphersoniae</name>
    <dbReference type="NCBI Taxonomy" id="3127014"/>
    <lineage>
        <taxon>Bacteria</taxon>
        <taxon>Bacillati</taxon>
        <taxon>Candidatus Dormiibacterota</taxon>
        <taxon>Candidatus Dormibacteria</taxon>
        <taxon>Candidatus Aeolococcales</taxon>
        <taxon>Candidatus Aeolococcaceae</taxon>
        <taxon>Candidatus Amunia</taxon>
    </lineage>
</organism>
<evidence type="ECO:0000313" key="1">
    <source>
        <dbReference type="EMBL" id="MBJ7608324.1"/>
    </source>
</evidence>
<protein>
    <submittedName>
        <fullName evidence="1">Magnesium chelatase</fullName>
    </submittedName>
</protein>
<dbReference type="InterPro" id="IPR027417">
    <property type="entry name" value="P-loop_NTPase"/>
</dbReference>